<reference evidence="2" key="1">
    <citation type="journal article" date="2020" name="Nature">
        <title>Giant virus diversity and host interactions through global metagenomics.</title>
        <authorList>
            <person name="Schulz F."/>
            <person name="Roux S."/>
            <person name="Paez-Espino D."/>
            <person name="Jungbluth S."/>
            <person name="Walsh D.A."/>
            <person name="Denef V.J."/>
            <person name="McMahon K.D."/>
            <person name="Konstantinidis K.T."/>
            <person name="Eloe-Fadrosh E.A."/>
            <person name="Kyrpides N.C."/>
            <person name="Woyke T."/>
        </authorList>
    </citation>
    <scope>NUCLEOTIDE SEQUENCE</scope>
    <source>
        <strain evidence="2">GVMAG-M-3300025880-76</strain>
    </source>
</reference>
<evidence type="ECO:0000256" key="1">
    <source>
        <dbReference type="SAM" id="Phobius"/>
    </source>
</evidence>
<keyword evidence="1" id="KW-1133">Transmembrane helix</keyword>
<organism evidence="2">
    <name type="scientific">viral metagenome</name>
    <dbReference type="NCBI Taxonomy" id="1070528"/>
    <lineage>
        <taxon>unclassified sequences</taxon>
        <taxon>metagenomes</taxon>
        <taxon>organismal metagenomes</taxon>
    </lineage>
</organism>
<protein>
    <submittedName>
        <fullName evidence="2">Uncharacterized protein</fullName>
    </submittedName>
</protein>
<sequence>MTHSPDTETDLYNMKLDINYKETLTEEVDIVFIAFISLLNNFIVYFMENMNNKNDIIIRKGIHMLGHIFIHLYSHTKNIELVIYYCKSSIIYFVEYITQITDKDDNMFFNLSLKDAIIYVYTKSIYTLDENKRQKTSFNNNEKTLLTDIHDSILVYSNIMENISSSKQLKEMHNDEREIYLNGVVKQFTTYIENNRSLCKIKMTSRVKNELTRIESVVQKNDFSNLDNIFIF</sequence>
<keyword evidence="1" id="KW-0812">Transmembrane</keyword>
<name>A0A6C0JCE1_9ZZZZ</name>
<keyword evidence="1" id="KW-0472">Membrane</keyword>
<dbReference type="EMBL" id="MN740360">
    <property type="protein sequence ID" value="QHU02520.1"/>
    <property type="molecule type" value="Genomic_DNA"/>
</dbReference>
<accession>A0A6C0JCE1</accession>
<proteinExistence type="predicted"/>
<feature type="transmembrane region" description="Helical" evidence="1">
    <location>
        <begin position="30"/>
        <end position="47"/>
    </location>
</feature>
<dbReference type="AlphaFoldDB" id="A0A6C0JCE1"/>
<evidence type="ECO:0000313" key="2">
    <source>
        <dbReference type="EMBL" id="QHU02520.1"/>
    </source>
</evidence>